<dbReference type="eggNOG" id="COG2161">
    <property type="taxonomic scope" value="Bacteria"/>
</dbReference>
<dbReference type="NCBIfam" id="TIGR01552">
    <property type="entry name" value="phd_fam"/>
    <property type="match status" value="1"/>
</dbReference>
<evidence type="ECO:0000313" key="4">
    <source>
        <dbReference type="Proteomes" id="UP000001681"/>
    </source>
</evidence>
<gene>
    <name evidence="3" type="ordered locus">Exig_1367</name>
</gene>
<dbReference type="OrthoDB" id="9802003at2"/>
<dbReference type="InterPro" id="IPR036165">
    <property type="entry name" value="YefM-like_sf"/>
</dbReference>
<organism evidence="3 4">
    <name type="scientific">Exiguobacterium sibiricum (strain DSM 17290 / CCUG 55495 / CIP 109462 / JCM 13490 / 255-15)</name>
    <dbReference type="NCBI Taxonomy" id="262543"/>
    <lineage>
        <taxon>Bacteria</taxon>
        <taxon>Bacillati</taxon>
        <taxon>Bacillota</taxon>
        <taxon>Bacilli</taxon>
        <taxon>Bacillales</taxon>
        <taxon>Bacillales Family XII. Incertae Sedis</taxon>
        <taxon>Exiguobacterium</taxon>
    </lineage>
</organism>
<dbReference type="PANTHER" id="PTHR33713">
    <property type="entry name" value="ANTITOXIN YAFN-RELATED"/>
    <property type="match status" value="1"/>
</dbReference>
<dbReference type="KEGG" id="esi:Exig_1367"/>
<dbReference type="Pfam" id="PF02604">
    <property type="entry name" value="PhdYeFM_antitox"/>
    <property type="match status" value="1"/>
</dbReference>
<evidence type="ECO:0000256" key="1">
    <source>
        <dbReference type="ARBA" id="ARBA00009981"/>
    </source>
</evidence>
<keyword evidence="4" id="KW-1185">Reference proteome</keyword>
<accession>B1YFG3</accession>
<protein>
    <recommendedName>
        <fullName evidence="2">Antitoxin</fullName>
    </recommendedName>
</protein>
<reference evidence="3 4" key="1">
    <citation type="journal article" date="2006" name="Extremophiles">
        <title>Characterization of Exiguobacterium isolates from the Siberian permafrost. Description of Exiguobacterium sibiricum sp. nov.</title>
        <authorList>
            <person name="Rodrigues D.F."/>
            <person name="Goris J."/>
            <person name="Vishnivetskaya T."/>
            <person name="Gilichinsky D."/>
            <person name="Thomashow M.F."/>
            <person name="Tiedje J.M."/>
        </authorList>
    </citation>
    <scope>NUCLEOTIDE SEQUENCE [LARGE SCALE GENOMIC DNA]</scope>
    <source>
        <strain evidence="4">DSM 17290 / CIP 109462 / JCM 13490 / 255-15</strain>
    </source>
</reference>
<reference evidence="3 4" key="2">
    <citation type="journal article" date="2008" name="BMC Genomics">
        <title>Architecture of thermal adaptation in an Exiguobacterium sibiricum strain isolated from 3 million year old permafrost: a genome and transcriptome approach.</title>
        <authorList>
            <person name="Rodrigues D.F."/>
            <person name="Ivanova N."/>
            <person name="He Z."/>
            <person name="Huebner M."/>
            <person name="Zhou J."/>
            <person name="Tiedje J.M."/>
        </authorList>
    </citation>
    <scope>NUCLEOTIDE SEQUENCE [LARGE SCALE GENOMIC DNA]</scope>
    <source>
        <strain evidence="4">DSM 17290 / CIP 109462 / JCM 13490 / 255-15</strain>
    </source>
</reference>
<dbReference type="RefSeq" id="WP_012370260.1">
    <property type="nucleotide sequence ID" value="NC_010556.1"/>
</dbReference>
<proteinExistence type="inferred from homology"/>
<dbReference type="AlphaFoldDB" id="B1YFG3"/>
<dbReference type="PANTHER" id="PTHR33713:SF6">
    <property type="entry name" value="ANTITOXIN YEFM"/>
    <property type="match status" value="1"/>
</dbReference>
<dbReference type="InterPro" id="IPR006442">
    <property type="entry name" value="Antitoxin_Phd/YefM"/>
</dbReference>
<dbReference type="EMBL" id="CP001022">
    <property type="protein sequence ID" value="ACB60839.1"/>
    <property type="molecule type" value="Genomic_DNA"/>
</dbReference>
<dbReference type="STRING" id="262543.Exig_1367"/>
<comment type="function">
    <text evidence="2">Antitoxin component of a type II toxin-antitoxin (TA) system.</text>
</comment>
<sequence>MSIVIYSDARKNFKQILDQVHDDKEAVIISRKNNENAVLLSEEEYNRLMETIYLMRSPQNSVRLLESIDQLQQEKLTERTLIDE</sequence>
<evidence type="ECO:0000256" key="2">
    <source>
        <dbReference type="RuleBase" id="RU362080"/>
    </source>
</evidence>
<dbReference type="InterPro" id="IPR051405">
    <property type="entry name" value="phD/YefM_antitoxin"/>
</dbReference>
<dbReference type="Gene3D" id="3.40.1620.10">
    <property type="entry name" value="YefM-like domain"/>
    <property type="match status" value="1"/>
</dbReference>
<dbReference type="Gene3D" id="6.10.250.330">
    <property type="match status" value="1"/>
</dbReference>
<comment type="similarity">
    <text evidence="1 2">Belongs to the phD/YefM antitoxin family.</text>
</comment>
<dbReference type="HOGENOM" id="CLU_155837_1_0_9"/>
<name>B1YFG3_EXIS2</name>
<dbReference type="Proteomes" id="UP000001681">
    <property type="component" value="Chromosome"/>
</dbReference>
<evidence type="ECO:0000313" key="3">
    <source>
        <dbReference type="EMBL" id="ACB60839.1"/>
    </source>
</evidence>
<dbReference type="SUPFAM" id="SSF143120">
    <property type="entry name" value="YefM-like"/>
    <property type="match status" value="1"/>
</dbReference>
<reference evidence="4" key="3">
    <citation type="submission" date="2008-04" db="EMBL/GenBank/DDBJ databases">
        <title>Complete sequence of chromosome of Exiguobacterium sibiricum 255-15.</title>
        <authorList>
            <consortium name="US DOE Joint Genome Institute"/>
            <person name="Copeland A."/>
            <person name="Lucas S."/>
            <person name="Lapidus A."/>
            <person name="Glavina del Rio T."/>
            <person name="Dalin E."/>
            <person name="Tice H."/>
            <person name="Bruce D."/>
            <person name="Goodwin L."/>
            <person name="Pitluck S."/>
            <person name="Kiss H."/>
            <person name="Chertkov O."/>
            <person name="Monk C."/>
            <person name="Brettin T."/>
            <person name="Detter J.C."/>
            <person name="Han C."/>
            <person name="Kuske C.R."/>
            <person name="Schmutz J."/>
            <person name="Larimer F."/>
            <person name="Land M."/>
            <person name="Hauser L."/>
            <person name="Kyrpides N."/>
            <person name="Mikhailova N."/>
            <person name="Vishnivetskaya T."/>
            <person name="Rodrigues D.F."/>
            <person name="Gilichinsky D."/>
            <person name="Tiedje J."/>
            <person name="Richardson P."/>
        </authorList>
    </citation>
    <scope>NUCLEOTIDE SEQUENCE [LARGE SCALE GENOMIC DNA]</scope>
    <source>
        <strain evidence="4">DSM 17290 / CIP 109462 / JCM 13490 / 255-15</strain>
    </source>
</reference>